<dbReference type="PANTHER" id="PTHR43873">
    <property type="entry name" value="COBYRINATE A,C-DIAMIDE SYNTHASE"/>
    <property type="match status" value="1"/>
</dbReference>
<dbReference type="GO" id="GO:0042242">
    <property type="term" value="F:cobyrinic acid a,c-diamide synthase activity"/>
    <property type="evidence" value="ECO:0007669"/>
    <property type="project" value="InterPro"/>
</dbReference>
<dbReference type="NCBIfam" id="TIGR00379">
    <property type="entry name" value="cobB"/>
    <property type="match status" value="1"/>
</dbReference>
<dbReference type="EC" id="6.3.5.9" evidence="7"/>
<keyword evidence="6 7" id="KW-0315">Glutamine amidotransferase</keyword>
<proteinExistence type="inferred from homology"/>
<dbReference type="NCBIfam" id="NF002204">
    <property type="entry name" value="PRK01077.1"/>
    <property type="match status" value="1"/>
</dbReference>
<dbReference type="eggNOG" id="COG1797">
    <property type="taxonomic scope" value="Bacteria"/>
</dbReference>
<dbReference type="SUPFAM" id="SSF52540">
    <property type="entry name" value="P-loop containing nucleoside triphosphate hydrolases"/>
    <property type="match status" value="1"/>
</dbReference>
<dbReference type="SUPFAM" id="SSF52317">
    <property type="entry name" value="Class I glutamine amidotransferase-like"/>
    <property type="match status" value="1"/>
</dbReference>
<dbReference type="InterPro" id="IPR004484">
    <property type="entry name" value="CbiA/CobB_synth"/>
</dbReference>
<evidence type="ECO:0000256" key="5">
    <source>
        <dbReference type="ARBA" id="ARBA00022842"/>
    </source>
</evidence>
<dbReference type="UniPathway" id="UPA00148">
    <property type="reaction ID" value="UER00220"/>
</dbReference>
<dbReference type="Pfam" id="PF01656">
    <property type="entry name" value="CbiA"/>
    <property type="match status" value="1"/>
</dbReference>
<dbReference type="OrthoDB" id="9764035at2"/>
<feature type="active site" description="Nucleophile" evidence="7">
    <location>
        <position position="348"/>
    </location>
</feature>
<feature type="domain" description="CobQ/CobB/MinD/ParA nucleotide binding" evidence="8">
    <location>
        <begin position="8"/>
        <end position="194"/>
    </location>
</feature>
<dbReference type="GO" id="GO:0005524">
    <property type="term" value="F:ATP binding"/>
    <property type="evidence" value="ECO:0007669"/>
    <property type="project" value="UniProtKB-UniRule"/>
</dbReference>
<comment type="catalytic activity">
    <reaction evidence="7">
        <text>hydrogenobyrinate + 2 L-glutamine + 2 ATP + 2 H2O = hydrogenobyrinate a,c-diamide + 2 L-glutamate + 2 ADP + 2 phosphate + 2 H(+)</text>
        <dbReference type="Rhea" id="RHEA:12544"/>
        <dbReference type="ChEBI" id="CHEBI:15377"/>
        <dbReference type="ChEBI" id="CHEBI:15378"/>
        <dbReference type="ChEBI" id="CHEBI:29985"/>
        <dbReference type="ChEBI" id="CHEBI:30616"/>
        <dbReference type="ChEBI" id="CHEBI:43474"/>
        <dbReference type="ChEBI" id="CHEBI:58359"/>
        <dbReference type="ChEBI" id="CHEBI:77873"/>
        <dbReference type="ChEBI" id="CHEBI:77874"/>
        <dbReference type="ChEBI" id="CHEBI:456216"/>
        <dbReference type="EC" id="6.3.5.9"/>
    </reaction>
</comment>
<comment type="similarity">
    <text evidence="7">Belongs to the CobB/CbiA family.</text>
</comment>
<evidence type="ECO:0000256" key="3">
    <source>
        <dbReference type="ARBA" id="ARBA00022741"/>
    </source>
</evidence>
<keyword evidence="2 7" id="KW-0436">Ligase</keyword>
<reference evidence="10 11" key="1">
    <citation type="submission" date="2012-08" db="EMBL/GenBank/DDBJ databases">
        <title>Whole genome shotgun sequence of Kineosphaera limosa NBRC 100340.</title>
        <authorList>
            <person name="Yoshida I."/>
            <person name="Isaki S."/>
            <person name="Hosoyama A."/>
            <person name="Tsuchikane K."/>
            <person name="Katsumata H."/>
            <person name="Ando Y."/>
            <person name="Ohji S."/>
            <person name="Hamada M."/>
            <person name="Tamura T."/>
            <person name="Yamazoe A."/>
            <person name="Yamazaki S."/>
            <person name="Fujita N."/>
        </authorList>
    </citation>
    <scope>NUCLEOTIDE SEQUENCE [LARGE SCALE GENOMIC DNA]</scope>
    <source>
        <strain evidence="10 11">NBRC 100340</strain>
    </source>
</reference>
<comment type="caution">
    <text evidence="10">The sequence shown here is derived from an EMBL/GenBank/DDBJ whole genome shotgun (WGS) entry which is preliminary data.</text>
</comment>
<keyword evidence="4 7" id="KW-0067">ATP-binding</keyword>
<comment type="domain">
    <text evidence="7">Comprises of two domains. The C-terminal domain contains the binding site for glutamine and catalyzes the hydrolysis of this substrate to glutamate and ammonia. The N-terminal domain is anticipated to bind ATP and hydrogenobyrinate and catalyzes the ultimate synthesis of the diamide product. The ammonia produced via the glutaminase domain is probably translocated to the adjacent domain via a molecular tunnel, where it reacts with an activated intermediate.</text>
</comment>
<dbReference type="EMBL" id="BAHD01000052">
    <property type="protein sequence ID" value="GAB96907.1"/>
    <property type="molecule type" value="Genomic_DNA"/>
</dbReference>
<keyword evidence="11" id="KW-1185">Reference proteome</keyword>
<keyword evidence="7" id="KW-0169">Cobalamin biosynthesis</keyword>
<dbReference type="GO" id="GO:0009236">
    <property type="term" value="P:cobalamin biosynthetic process"/>
    <property type="evidence" value="ECO:0007669"/>
    <property type="project" value="UniProtKB-UniRule"/>
</dbReference>
<feature type="domain" description="CobB/CobQ-like glutamine amidotransferase" evidence="9">
    <location>
        <begin position="266"/>
        <end position="452"/>
    </location>
</feature>
<feature type="site" description="Increases nucleophilicity of active site Cys" evidence="7">
    <location>
        <position position="446"/>
    </location>
</feature>
<dbReference type="HAMAP" id="MF_00027">
    <property type="entry name" value="CobB_CbiA"/>
    <property type="match status" value="1"/>
</dbReference>
<dbReference type="InterPro" id="IPR027417">
    <property type="entry name" value="P-loop_NTPase"/>
</dbReference>
<comment type="function">
    <text evidence="7">Catalyzes the ATP-dependent amidation of the two carboxylate groups at positions a and c of hydrogenobyrinate, using either L-glutamine or ammonia as the nitrogen source.</text>
</comment>
<dbReference type="STRING" id="1184609.KILIM_052_00050"/>
<dbReference type="InterPro" id="IPR002586">
    <property type="entry name" value="CobQ/CobB/MinD/ParA_Nub-bd_dom"/>
</dbReference>
<dbReference type="Proteomes" id="UP000008366">
    <property type="component" value="Unassembled WGS sequence"/>
</dbReference>
<dbReference type="PANTHER" id="PTHR43873:SF1">
    <property type="entry name" value="COBYRINATE A,C-DIAMIDE SYNTHASE"/>
    <property type="match status" value="1"/>
</dbReference>
<comment type="miscellaneous">
    <text evidence="7">The a and c carboxylates of hydrogenobyrinate are activated for nucleophilic attack via formation of a phosphorylated intermediate by ATP. CobB catalyzes first the amidation of the c-carboxylate, and then that of the a-carboxylate.</text>
</comment>
<evidence type="ECO:0000256" key="6">
    <source>
        <dbReference type="ARBA" id="ARBA00022962"/>
    </source>
</evidence>
<dbReference type="RefSeq" id="WP_006593439.1">
    <property type="nucleotide sequence ID" value="NZ_BAHD01000052.1"/>
</dbReference>
<dbReference type="Gene3D" id="3.40.50.880">
    <property type="match status" value="1"/>
</dbReference>
<evidence type="ECO:0000313" key="11">
    <source>
        <dbReference type="Proteomes" id="UP000008366"/>
    </source>
</evidence>
<dbReference type="InterPro" id="IPR029062">
    <property type="entry name" value="Class_I_gatase-like"/>
</dbReference>
<dbReference type="PROSITE" id="PS51274">
    <property type="entry name" value="GATASE_COBBQ"/>
    <property type="match status" value="1"/>
</dbReference>
<evidence type="ECO:0000259" key="8">
    <source>
        <dbReference type="Pfam" id="PF01656"/>
    </source>
</evidence>
<dbReference type="GO" id="GO:0043802">
    <property type="term" value="F:hydrogenobyrinic acid a,c-diamide synthase (glutamine-hydrolysing) activity"/>
    <property type="evidence" value="ECO:0007669"/>
    <property type="project" value="UniProtKB-UniRule"/>
</dbReference>
<accession>K6WXU4</accession>
<keyword evidence="5 7" id="KW-0460">Magnesium</keyword>
<evidence type="ECO:0000256" key="2">
    <source>
        <dbReference type="ARBA" id="ARBA00022598"/>
    </source>
</evidence>
<gene>
    <name evidence="7 10" type="primary">cobB</name>
    <name evidence="10" type="ORF">KILIM_052_00050</name>
</gene>
<dbReference type="AlphaFoldDB" id="K6WXU4"/>
<evidence type="ECO:0000256" key="7">
    <source>
        <dbReference type="HAMAP-Rule" id="MF_00027"/>
    </source>
</evidence>
<protein>
    <recommendedName>
        <fullName evidence="7">Hydrogenobyrinate a,c-diamide synthase</fullName>
        <ecNumber evidence="7">6.3.5.9</ecNumber>
    </recommendedName>
    <alternativeName>
        <fullName evidence="7">Hydrogenobyrinic acid a,c-diamide synthase</fullName>
    </alternativeName>
</protein>
<dbReference type="CDD" id="cd03130">
    <property type="entry name" value="GATase1_CobB"/>
    <property type="match status" value="1"/>
</dbReference>
<organism evidence="10 11">
    <name type="scientific">Kineosphaera limosa NBRC 100340</name>
    <dbReference type="NCBI Taxonomy" id="1184609"/>
    <lineage>
        <taxon>Bacteria</taxon>
        <taxon>Bacillati</taxon>
        <taxon>Actinomycetota</taxon>
        <taxon>Actinomycetes</taxon>
        <taxon>Micrococcales</taxon>
        <taxon>Dermatophilaceae</taxon>
        <taxon>Kineosphaera</taxon>
    </lineage>
</organism>
<sequence length="474" mass="48689">MVSLPRVLVAAPASGSGKTMITTGLIAALRDRGLGVSPHKVGPDYIDPGYHTQAAGRPGRNLDAHLVGEYLLAPLLLHGASVPTPADIAVIEGVMGLFDGALGTDGFASSAHVARATDTPVLLVVNCAAASRSVAAVVHGFATFEPGVRVGGVILNNVASPRHEAEAQAAVAATGVRVLGSIPRLPDVVVPSRHLGLIPAAERRPEALGAVEALAGMAREHIDLDGVLDLAAQAPELHTSAWDPAEAIGATEVGRTRRGAGHEPVVAVAAGAAFTFGYAETPELLRAAGARVQTFDPLRDEGLPAGTDGIVLGGGFPEVHAAALGANRGLRTEIAAFAEGGGPVFAECAGMLYLLRELDGVPMCDVLPATGAMHPRLVLGYRSAVALADSIIAPEGARVAGHEFHRTRVQVDPEAADQRAWGWRDSAGRPETEGFVHGRVHASYLHTHWAGRPGSAAAFVRAAAGDRRGAEVVA</sequence>
<evidence type="ECO:0000256" key="1">
    <source>
        <dbReference type="ARBA" id="ARBA00001946"/>
    </source>
</evidence>
<dbReference type="Gene3D" id="3.40.50.300">
    <property type="entry name" value="P-loop containing nucleotide triphosphate hydrolases"/>
    <property type="match status" value="1"/>
</dbReference>
<evidence type="ECO:0000256" key="4">
    <source>
        <dbReference type="ARBA" id="ARBA00022840"/>
    </source>
</evidence>
<comment type="pathway">
    <text evidence="7">Cofactor biosynthesis; adenosylcobalamin biosynthesis; cob(II)yrinate a,c-diamide from precorrin-2 (aerobic route): step 9/10.</text>
</comment>
<name>K6WXU4_9MICO</name>
<comment type="cofactor">
    <cofactor evidence="1 7">
        <name>Mg(2+)</name>
        <dbReference type="ChEBI" id="CHEBI:18420"/>
    </cofactor>
</comment>
<dbReference type="InterPro" id="IPR011698">
    <property type="entry name" value="GATase_3"/>
</dbReference>
<evidence type="ECO:0000259" key="9">
    <source>
        <dbReference type="Pfam" id="PF07685"/>
    </source>
</evidence>
<keyword evidence="3 7" id="KW-0547">Nucleotide-binding</keyword>
<evidence type="ECO:0000313" key="10">
    <source>
        <dbReference type="EMBL" id="GAB96907.1"/>
    </source>
</evidence>
<dbReference type="Pfam" id="PF07685">
    <property type="entry name" value="GATase_3"/>
    <property type="match status" value="1"/>
</dbReference>